<dbReference type="PANTHER" id="PTHR22870:SF408">
    <property type="entry name" value="OS09G0560450 PROTEIN"/>
    <property type="match status" value="1"/>
</dbReference>
<dbReference type="EMBL" id="JAQMWT010000339">
    <property type="protein sequence ID" value="KAJ8604157.1"/>
    <property type="molecule type" value="Genomic_DNA"/>
</dbReference>
<evidence type="ECO:0000313" key="5">
    <source>
        <dbReference type="EMBL" id="KAJ8604157.1"/>
    </source>
</evidence>
<keyword evidence="1" id="KW-0677">Repeat</keyword>
<dbReference type="InterPro" id="IPR058923">
    <property type="entry name" value="RCC1-like_dom"/>
</dbReference>
<dbReference type="InterPro" id="IPR000408">
    <property type="entry name" value="Reg_chr_condens"/>
</dbReference>
<dbReference type="PRINTS" id="PR00633">
    <property type="entry name" value="RCCNDNSATION"/>
</dbReference>
<evidence type="ECO:0000313" key="6">
    <source>
        <dbReference type="Proteomes" id="UP001230188"/>
    </source>
</evidence>
<sequence length="886" mass="97571">MSFVAAWGNITHLAQDGQSGPSKRQASLKNLTTGVRDNAVAAPFYSHRSLSPVVDVACGDAATVVLDADGGCVAFVAHGDRRVRRLMNTRVSQAAVGGESALLVASTGALLQFDARTWEKPRAVRLQFEVAAVACGARHCLVATRCGALFSWGEATAGQLGISDDPDQLKKPRTEPCRVALRALASQERDAVACGAHHSAAVTTNGDLWTWGWSEHGRLGRPSGSVCQSGSVAEGEEDEDGRPSGLPQRVEFVEGSSNVFVRAVACGSCHTLALSTRGEVYGCGWNEYGQACGRGPAAVATPTRVCLEKRKRSNQQPQPSSFNAVLVAAGFAHSLAVNASGVACAWGFGEDGQLGGGSEQSSFTPVEVATVRKFAFASIAAGGTHSVAVGTPYDMGSLREKIAERRRQSEARTTAATRLQAQARRAAVAFRKRRDEALASRLEAATQDAVRSEDPMLVQKELATYRAHVWRWAKPVLERVAAEVARRLETRRALAAATDAGVDASLRAPTISRRISDLSATIVFVRTVLDKDVDAEASLGWQDHRWRESFAPLKRAAAARDDLQRQVEACAATTISKRERGRRARAISRPKLAAGRRLTAFVAAVNAVRRARLEFRAMQARERDRQKRRNEASYRVTKFFRRVVAHRRVERKRVTQSRRRELERRARGDAAVVLQKAARRRAALRVRRRLQRRADVHRRREEEEEAQRRSEQSARLCKLREERERRNSIDARHAREAAREAARHLRDRAKKDADAAARAASTAAEALQRAKRDRDRDRRARAAAERRRSRDSLDEPPVPPSDDNLMSVDGEVDTGPELDDSDPSSANEATTFPEYVEILKAVPRRHLFEETGEVDYTTPVVPQHRKKPRFKTVEKWGELLLANNDG</sequence>
<dbReference type="SUPFAM" id="SSF50985">
    <property type="entry name" value="RCC1/BLIP-II"/>
    <property type="match status" value="1"/>
</dbReference>
<feature type="compositionally biased region" description="Basic and acidic residues" evidence="3">
    <location>
        <begin position="768"/>
        <end position="793"/>
    </location>
</feature>
<feature type="region of interest" description="Disordered" evidence="3">
    <location>
        <begin position="220"/>
        <end position="247"/>
    </location>
</feature>
<dbReference type="InterPro" id="IPR009091">
    <property type="entry name" value="RCC1/BLIP-II"/>
</dbReference>
<evidence type="ECO:0000256" key="1">
    <source>
        <dbReference type="ARBA" id="ARBA00022737"/>
    </source>
</evidence>
<dbReference type="AlphaFoldDB" id="A0AAD7UF06"/>
<gene>
    <name evidence="5" type="ORF">CTAYLR_008578</name>
</gene>
<feature type="compositionally biased region" description="Acidic residues" evidence="3">
    <location>
        <begin position="810"/>
        <end position="822"/>
    </location>
</feature>
<feature type="region of interest" description="Disordered" evidence="3">
    <location>
        <begin position="693"/>
        <end position="832"/>
    </location>
</feature>
<dbReference type="PANTHER" id="PTHR22870">
    <property type="entry name" value="REGULATOR OF CHROMOSOME CONDENSATION"/>
    <property type="match status" value="1"/>
</dbReference>
<dbReference type="PROSITE" id="PS50012">
    <property type="entry name" value="RCC1_3"/>
    <property type="match status" value="3"/>
</dbReference>
<feature type="repeat" description="RCC1" evidence="2">
    <location>
        <begin position="341"/>
        <end position="392"/>
    </location>
</feature>
<organism evidence="5 6">
    <name type="scientific">Chrysophaeum taylorii</name>
    <dbReference type="NCBI Taxonomy" id="2483200"/>
    <lineage>
        <taxon>Eukaryota</taxon>
        <taxon>Sar</taxon>
        <taxon>Stramenopiles</taxon>
        <taxon>Ochrophyta</taxon>
        <taxon>Pelagophyceae</taxon>
        <taxon>Pelagomonadales</taxon>
        <taxon>Pelagomonadaceae</taxon>
        <taxon>Chrysophaeum</taxon>
    </lineage>
</organism>
<feature type="repeat" description="RCC1" evidence="2">
    <location>
        <begin position="147"/>
        <end position="205"/>
    </location>
</feature>
<accession>A0AAD7UF06</accession>
<name>A0AAD7UF06_9STRA</name>
<dbReference type="Gene3D" id="2.130.10.30">
    <property type="entry name" value="Regulator of chromosome condensation 1/beta-lactamase-inhibitor protein II"/>
    <property type="match status" value="2"/>
</dbReference>
<feature type="compositionally biased region" description="Basic and acidic residues" evidence="3">
    <location>
        <begin position="693"/>
        <end position="755"/>
    </location>
</feature>
<dbReference type="InterPro" id="IPR051210">
    <property type="entry name" value="Ub_ligase/GEF_domain"/>
</dbReference>
<comment type="caution">
    <text evidence="5">The sequence shown here is derived from an EMBL/GenBank/DDBJ whole genome shotgun (WGS) entry which is preliminary data.</text>
</comment>
<keyword evidence="6" id="KW-1185">Reference proteome</keyword>
<dbReference type="Proteomes" id="UP001230188">
    <property type="component" value="Unassembled WGS sequence"/>
</dbReference>
<evidence type="ECO:0000256" key="2">
    <source>
        <dbReference type="PROSITE-ProRule" id="PRU00235"/>
    </source>
</evidence>
<feature type="domain" description="RCC1-like" evidence="4">
    <location>
        <begin position="48"/>
        <end position="388"/>
    </location>
</feature>
<evidence type="ECO:0000259" key="4">
    <source>
        <dbReference type="Pfam" id="PF25390"/>
    </source>
</evidence>
<feature type="compositionally biased region" description="Low complexity" evidence="3">
    <location>
        <begin position="756"/>
        <end position="767"/>
    </location>
</feature>
<proteinExistence type="predicted"/>
<reference evidence="5" key="1">
    <citation type="submission" date="2023-01" db="EMBL/GenBank/DDBJ databases">
        <title>Metagenome sequencing of chrysophaentin producing Chrysophaeum taylorii.</title>
        <authorList>
            <person name="Davison J."/>
            <person name="Bewley C."/>
        </authorList>
    </citation>
    <scope>NUCLEOTIDE SEQUENCE</scope>
    <source>
        <strain evidence="5">NIES-1699</strain>
    </source>
</reference>
<dbReference type="Pfam" id="PF25390">
    <property type="entry name" value="WD40_RLD"/>
    <property type="match status" value="1"/>
</dbReference>
<dbReference type="PROSITE" id="PS00626">
    <property type="entry name" value="RCC1_2"/>
    <property type="match status" value="2"/>
</dbReference>
<evidence type="ECO:0000256" key="3">
    <source>
        <dbReference type="SAM" id="MobiDB-lite"/>
    </source>
</evidence>
<feature type="repeat" description="RCC1" evidence="2">
    <location>
        <begin position="206"/>
        <end position="277"/>
    </location>
</feature>
<protein>
    <recommendedName>
        <fullName evidence="4">RCC1-like domain-containing protein</fullName>
    </recommendedName>
</protein>